<name>A0ABV0EXC0_9ENTE</name>
<keyword evidence="1" id="KW-0175">Coiled coil</keyword>
<dbReference type="InterPro" id="IPR010572">
    <property type="entry name" value="Tail_dom"/>
</dbReference>
<evidence type="ECO:0000256" key="1">
    <source>
        <dbReference type="SAM" id="Coils"/>
    </source>
</evidence>
<evidence type="ECO:0000313" key="4">
    <source>
        <dbReference type="EMBL" id="MEO1772550.1"/>
    </source>
</evidence>
<dbReference type="RefSeq" id="WP_207703752.1">
    <property type="nucleotide sequence ID" value="NZ_JAFREL020000002.1"/>
</dbReference>
<dbReference type="PROSITE" id="PS51688">
    <property type="entry name" value="ICA"/>
    <property type="match status" value="1"/>
</dbReference>
<evidence type="ECO:0000259" key="2">
    <source>
        <dbReference type="PROSITE" id="PS51688"/>
    </source>
</evidence>
<keyword evidence="5" id="KW-1185">Reference proteome</keyword>
<sequence>MQLIIIDRQSKKVLDVLSNEAPFATPFDDSFSGGGLTDSLETGMATYSFEVLKKYAAADHLVKGNEIAFRDKKGQDRLFQILIVESEHDKKVIHCVDTNLTLNNTIVRPYEAEKDYRIADYINRFLPSKSGFSIGINEIPHLSRKLVWEGHETVTKRLRSVATQFDNAYIGFRVVMQGSQVTARFIDIYKRRGKSIGTTLEYSKEVNNIYKTEDLSELATALIGIGGMKEGSEDQESITFKDRHYQSADNRFVSPAGDDRVYDLIMGPYWKENKPGMQTYEGYIERVFEYDTQSPQELFNRAVNRLAELSQGANTYEVDVALLDDDIALGDTVRIVDHDYQPELFLEADVLELTQHLSNKGRNTAVFGNFIEKESKIDAALRMAQEAMKQTQLQALYEWRAYADDDQGNGFTHRYSENKEYMAILFVRNKPVPSDDPADYLGHWTKIRGSNGIDGDDGKTYYPWVVFADDANGKNISLDGNGKPYVGIGNGTNPVPSTNPADYKFQLRYDQELYKQVQDQIDSVPVVTVGTIRPENPKHGDQFWQQDSEGALTGYFKYVVKDSIGTWEPQMVDQALLNIYELNAVNINGSVINGSKFTSEFTGTDDYGRPINGVLSIDGGVIKSDYLYPNEPGRTGLMRLSHEGLASVVSRDGQGTANAGFNLNTVAMRIYSDQYDVNLSKTNLSLVDSIALREATLAYDKLTLLDKAGKKYFKGGFEGISVEQRLGISLTKMTVPAGGGLPSIQAWEVLSAGFNDYNNPSETWMDIKAKINLQNNWMNNLNVLNFKNGNSNVSSTGSRIYVTNDNHLVVGGNWGTYLVAFNTGSPVTVLHADRNALQAYKNLNMNGYSITNQSDIRLKKNVKPTDIDPLKEFERIEFYDFEWDPEHPRNEGKSTEKQYGLIAQYVPFLSEHSSFETDNYLVINQMKQMNLTSHAVKVLISRNEELEVRLAELEEKMNKLLGIE</sequence>
<feature type="domain" description="Peptidase S74" evidence="2">
    <location>
        <begin position="854"/>
        <end position="950"/>
    </location>
</feature>
<organism evidence="4 5">
    <name type="scientific">Candidatus Enterococcus ferrettii</name>
    <dbReference type="NCBI Taxonomy" id="2815324"/>
    <lineage>
        <taxon>Bacteria</taxon>
        <taxon>Bacillati</taxon>
        <taxon>Bacillota</taxon>
        <taxon>Bacilli</taxon>
        <taxon>Lactobacillales</taxon>
        <taxon>Enterococcaceae</taxon>
        <taxon>Enterococcus</taxon>
    </lineage>
</organism>
<evidence type="ECO:0000313" key="5">
    <source>
        <dbReference type="Proteomes" id="UP000664357"/>
    </source>
</evidence>
<dbReference type="NCBIfam" id="TIGR01665">
    <property type="entry name" value="put_anti_recept"/>
    <property type="match status" value="1"/>
</dbReference>
<dbReference type="InterPro" id="IPR030392">
    <property type="entry name" value="S74_ICA"/>
</dbReference>
<protein>
    <recommendedName>
        <fullName evidence="2">Peptidase S74 domain-containing protein</fullName>
    </recommendedName>
</protein>
<dbReference type="EMBL" id="JAFREL020000004">
    <property type="protein sequence ID" value="MEO1772550.1"/>
    <property type="molecule type" value="Genomic_DNA"/>
</dbReference>
<dbReference type="Proteomes" id="UP000664357">
    <property type="component" value="Unassembled WGS sequence"/>
</dbReference>
<reference evidence="4 5" key="1">
    <citation type="submission" date="2021-03" db="EMBL/GenBank/DDBJ databases">
        <authorList>
            <person name="Gilmore M.S."/>
            <person name="Schwartzman J."/>
            <person name="Van Tyne D."/>
            <person name="Martin M."/>
            <person name="Earl A.M."/>
            <person name="Manson A.L."/>
            <person name="Straub T."/>
            <person name="Salamzade R."/>
            <person name="Saavedra J."/>
            <person name="Lebreton F."/>
            <person name="Prichula J."/>
            <person name="Schaufler K."/>
            <person name="Gaca A."/>
            <person name="Sgardioli B."/>
            <person name="Wagenaar J."/>
            <person name="Strong T."/>
        </authorList>
    </citation>
    <scope>NUCLEOTIDE SEQUENCE [LARGE SCALE GENOMIC DNA]</scope>
    <source>
        <strain evidence="4 5">665A</strain>
    </source>
</reference>
<reference evidence="4 5" key="2">
    <citation type="submission" date="2024-02" db="EMBL/GenBank/DDBJ databases">
        <title>The Genome Sequence of Enterococcus sp. DIV0159.</title>
        <authorList>
            <person name="Earl A."/>
            <person name="Manson A."/>
            <person name="Gilmore M."/>
            <person name="Sanders J."/>
            <person name="Shea T."/>
            <person name="Howe W."/>
            <person name="Livny J."/>
            <person name="Cuomo C."/>
            <person name="Neafsey D."/>
            <person name="Birren B."/>
        </authorList>
    </citation>
    <scope>NUCLEOTIDE SEQUENCE [LARGE SCALE GENOMIC DNA]</scope>
    <source>
        <strain evidence="4 5">665A</strain>
    </source>
</reference>
<dbReference type="EMBL" id="JAFREL020000002">
    <property type="protein sequence ID" value="MEO1770265.1"/>
    <property type="molecule type" value="Genomic_DNA"/>
</dbReference>
<comment type="caution">
    <text evidence="4">The sequence shown here is derived from an EMBL/GenBank/DDBJ whole genome shotgun (WGS) entry which is preliminary data.</text>
</comment>
<dbReference type="Pfam" id="PF13884">
    <property type="entry name" value="Peptidase_S74"/>
    <property type="match status" value="1"/>
</dbReference>
<feature type="coiled-coil region" evidence="1">
    <location>
        <begin position="936"/>
        <end position="963"/>
    </location>
</feature>
<proteinExistence type="predicted"/>
<dbReference type="InterPro" id="IPR007119">
    <property type="entry name" value="Phage_tail_spike_N"/>
</dbReference>
<gene>
    <name evidence="3" type="ORF">JZO67_002216</name>
    <name evidence="4" type="ORF">JZO67_004532</name>
</gene>
<dbReference type="Pfam" id="PF06605">
    <property type="entry name" value="Prophage_tail"/>
    <property type="match status" value="1"/>
</dbReference>
<accession>A0ABV0EXC0</accession>
<evidence type="ECO:0000313" key="3">
    <source>
        <dbReference type="EMBL" id="MEO1770265.1"/>
    </source>
</evidence>